<evidence type="ECO:0000313" key="11">
    <source>
        <dbReference type="Proteomes" id="UP001211065"/>
    </source>
</evidence>
<gene>
    <name evidence="10" type="ORF">HK099_000468</name>
</gene>
<keyword evidence="7 8" id="KW-0472">Membrane</keyword>
<feature type="transmembrane region" description="Helical" evidence="8">
    <location>
        <begin position="551"/>
        <end position="576"/>
    </location>
</feature>
<evidence type="ECO:0000259" key="9">
    <source>
        <dbReference type="Pfam" id="PF00689"/>
    </source>
</evidence>
<dbReference type="NCBIfam" id="TIGR01494">
    <property type="entry name" value="ATPase_P-type"/>
    <property type="match status" value="2"/>
</dbReference>
<dbReference type="Gene3D" id="3.40.1110.10">
    <property type="entry name" value="Calcium-transporting ATPase, cytoplasmic domain N"/>
    <property type="match status" value="1"/>
</dbReference>
<keyword evidence="4" id="KW-0067">ATP-binding</keyword>
<dbReference type="InterPro" id="IPR023299">
    <property type="entry name" value="ATPase_P-typ_cyto_dom_N"/>
</dbReference>
<dbReference type="Gene3D" id="3.40.50.1000">
    <property type="entry name" value="HAD superfamily/HAD-like"/>
    <property type="match status" value="1"/>
</dbReference>
<dbReference type="InterPro" id="IPR006068">
    <property type="entry name" value="ATPase_P-typ_cation-transptr_C"/>
</dbReference>
<dbReference type="PANTHER" id="PTHR42861">
    <property type="entry name" value="CALCIUM-TRANSPORTING ATPASE"/>
    <property type="match status" value="1"/>
</dbReference>
<dbReference type="SFLD" id="SFLDG00002">
    <property type="entry name" value="C1.7:_P-type_atpase_like"/>
    <property type="match status" value="1"/>
</dbReference>
<comment type="caution">
    <text evidence="10">The sequence shown here is derived from an EMBL/GenBank/DDBJ whole genome shotgun (WGS) entry which is preliminary data.</text>
</comment>
<keyword evidence="5" id="KW-1278">Translocase</keyword>
<dbReference type="GO" id="GO:0016020">
    <property type="term" value="C:membrane"/>
    <property type="evidence" value="ECO:0007669"/>
    <property type="project" value="UniProtKB-SubCell"/>
</dbReference>
<dbReference type="GO" id="GO:0016887">
    <property type="term" value="F:ATP hydrolysis activity"/>
    <property type="evidence" value="ECO:0007669"/>
    <property type="project" value="InterPro"/>
</dbReference>
<evidence type="ECO:0000256" key="7">
    <source>
        <dbReference type="ARBA" id="ARBA00023136"/>
    </source>
</evidence>
<dbReference type="PRINTS" id="PR00119">
    <property type="entry name" value="CATATPASE"/>
</dbReference>
<evidence type="ECO:0000256" key="4">
    <source>
        <dbReference type="ARBA" id="ARBA00022840"/>
    </source>
</evidence>
<dbReference type="InterPro" id="IPR044492">
    <property type="entry name" value="P_typ_ATPase_HD_dom"/>
</dbReference>
<dbReference type="SUPFAM" id="SSF81660">
    <property type="entry name" value="Metal cation-transporting ATPase, ATP-binding domain N"/>
    <property type="match status" value="1"/>
</dbReference>
<accession>A0AAD5XSU3</accession>
<feature type="transmembrane region" description="Helical" evidence="8">
    <location>
        <begin position="27"/>
        <end position="53"/>
    </location>
</feature>
<dbReference type="SUPFAM" id="SSF56784">
    <property type="entry name" value="HAD-like"/>
    <property type="match status" value="1"/>
</dbReference>
<evidence type="ECO:0000256" key="6">
    <source>
        <dbReference type="ARBA" id="ARBA00022989"/>
    </source>
</evidence>
<dbReference type="InterPro" id="IPR036412">
    <property type="entry name" value="HAD-like_sf"/>
</dbReference>
<proteinExistence type="predicted"/>
<dbReference type="SUPFAM" id="SSF81665">
    <property type="entry name" value="Calcium ATPase, transmembrane domain M"/>
    <property type="match status" value="1"/>
</dbReference>
<evidence type="ECO:0000256" key="8">
    <source>
        <dbReference type="SAM" id="Phobius"/>
    </source>
</evidence>
<dbReference type="Gene3D" id="1.20.1110.10">
    <property type="entry name" value="Calcium-transporting ATPase, transmembrane domain"/>
    <property type="match status" value="2"/>
</dbReference>
<dbReference type="Pfam" id="PF00689">
    <property type="entry name" value="Cation_ATPase_C"/>
    <property type="match status" value="1"/>
</dbReference>
<keyword evidence="6 8" id="KW-1133">Transmembrane helix</keyword>
<comment type="subcellular location">
    <subcellularLocation>
        <location evidence="1">Membrane</location>
        <topology evidence="1">Multi-pass membrane protein</topology>
    </subcellularLocation>
</comment>
<sequence length="671" mass="73803">MYLCFASACVLAIIVFGANQFHFSNETLLYAVAVSVAIIPEVLPAVIVLTMALGVKTMAKQKAIVRKLVALEALGQVTNVCSDKTGTLTEGKMVAKCLWVGKTKYKITGKGIEPLGDIFRQPEDFKICSEEISNFTALYQALVTCSMCTTSTLYYCEESKTWKANGSPTEVALQVLAKKVNVMKQNFSDSTFLAEFPFDSQLKRMTVSTVDKEGNVHSFSKGALEQILEISTSYFDNEGNVIELTEEFRKETEEVMVEMASNGWRVLAIAQKIEADSKIFNTFDSVSTNLNTPNRSQVENEMTFIGLVAVYDPPRAESKPSVLLCHNAGIVVHMATGDHIKTAEAIAIEVGIIKPDETGKGDLVIEANKFDNMADEEIDALPELPRVLARCSPSTKVKMIDALHRRDKFVCMTGDGVNDAPAVKNSDIGIAMGLGGSDVTKQASAITLTDDNFETILVAIKEGRRIFANTGKITLHLLSGNVSEVICLVFGLAIQDNLRESVFPMSAIQILWLNMITSSPVALSLGMEKASKDLMTQRPRNKNEGLWSKELILDTMFYGIVIGIMSLSCFLIGILVGRPNLGFVNIPHGCNHEFLPECHYIFKARALTFYCHSFLLLLHGYVCRNSREPFFSKKLFSNKYLNISCAIGLCLVVPTAYLGFVSPLLFTQTAF</sequence>
<dbReference type="SFLD" id="SFLDF00027">
    <property type="entry name" value="p-type_atpase"/>
    <property type="match status" value="1"/>
</dbReference>
<dbReference type="Pfam" id="PF13246">
    <property type="entry name" value="Cation_ATPase"/>
    <property type="match status" value="1"/>
</dbReference>
<dbReference type="InterPro" id="IPR023214">
    <property type="entry name" value="HAD_sf"/>
</dbReference>
<name>A0AAD5XSU3_9FUNG</name>
<feature type="transmembrane region" description="Helical" evidence="8">
    <location>
        <begin position="643"/>
        <end position="666"/>
    </location>
</feature>
<dbReference type="EMBL" id="JADGJW010001102">
    <property type="protein sequence ID" value="KAJ3206737.1"/>
    <property type="molecule type" value="Genomic_DNA"/>
</dbReference>
<dbReference type="AlphaFoldDB" id="A0AAD5XSU3"/>
<reference evidence="10" key="1">
    <citation type="submission" date="2020-05" db="EMBL/GenBank/DDBJ databases">
        <title>Phylogenomic resolution of chytrid fungi.</title>
        <authorList>
            <person name="Stajich J.E."/>
            <person name="Amses K."/>
            <person name="Simmons R."/>
            <person name="Seto K."/>
            <person name="Myers J."/>
            <person name="Bonds A."/>
            <person name="Quandt C.A."/>
            <person name="Barry K."/>
            <person name="Liu P."/>
            <person name="Grigoriev I."/>
            <person name="Longcore J.E."/>
            <person name="James T.Y."/>
        </authorList>
    </citation>
    <scope>NUCLEOTIDE SEQUENCE</scope>
    <source>
        <strain evidence="10">JEL0476</strain>
    </source>
</reference>
<feature type="non-terminal residue" evidence="10">
    <location>
        <position position="671"/>
    </location>
</feature>
<feature type="transmembrane region" description="Helical" evidence="8">
    <location>
        <begin position="604"/>
        <end position="622"/>
    </location>
</feature>
<keyword evidence="11" id="KW-1185">Reference proteome</keyword>
<dbReference type="InterPro" id="IPR018303">
    <property type="entry name" value="ATPase_P-typ_P_site"/>
</dbReference>
<evidence type="ECO:0000256" key="5">
    <source>
        <dbReference type="ARBA" id="ARBA00022967"/>
    </source>
</evidence>
<organism evidence="10 11">
    <name type="scientific">Clydaea vesicula</name>
    <dbReference type="NCBI Taxonomy" id="447962"/>
    <lineage>
        <taxon>Eukaryota</taxon>
        <taxon>Fungi</taxon>
        <taxon>Fungi incertae sedis</taxon>
        <taxon>Chytridiomycota</taxon>
        <taxon>Chytridiomycota incertae sedis</taxon>
        <taxon>Chytridiomycetes</taxon>
        <taxon>Lobulomycetales</taxon>
        <taxon>Lobulomycetaceae</taxon>
        <taxon>Clydaea</taxon>
    </lineage>
</organism>
<feature type="domain" description="Cation-transporting P-type ATPase C-terminal" evidence="9">
    <location>
        <begin position="503"/>
        <end position="665"/>
    </location>
</feature>
<dbReference type="PROSITE" id="PS00154">
    <property type="entry name" value="ATPASE_E1_E2"/>
    <property type="match status" value="1"/>
</dbReference>
<dbReference type="GO" id="GO:0030001">
    <property type="term" value="P:metal ion transport"/>
    <property type="evidence" value="ECO:0007669"/>
    <property type="project" value="UniProtKB-ARBA"/>
</dbReference>
<keyword evidence="2 8" id="KW-0812">Transmembrane</keyword>
<evidence type="ECO:0000256" key="3">
    <source>
        <dbReference type="ARBA" id="ARBA00022741"/>
    </source>
</evidence>
<dbReference type="InterPro" id="IPR001757">
    <property type="entry name" value="P_typ_ATPase"/>
</dbReference>
<evidence type="ECO:0000256" key="1">
    <source>
        <dbReference type="ARBA" id="ARBA00004141"/>
    </source>
</evidence>
<dbReference type="SFLD" id="SFLDS00003">
    <property type="entry name" value="Haloacid_Dehalogenase"/>
    <property type="match status" value="1"/>
</dbReference>
<dbReference type="GO" id="GO:0005524">
    <property type="term" value="F:ATP binding"/>
    <property type="evidence" value="ECO:0007669"/>
    <property type="project" value="UniProtKB-KW"/>
</dbReference>
<feature type="transmembrane region" description="Helical" evidence="8">
    <location>
        <begin position="506"/>
        <end position="530"/>
    </location>
</feature>
<dbReference type="InterPro" id="IPR023298">
    <property type="entry name" value="ATPase_P-typ_TM_dom_sf"/>
</dbReference>
<evidence type="ECO:0000256" key="2">
    <source>
        <dbReference type="ARBA" id="ARBA00022692"/>
    </source>
</evidence>
<dbReference type="Proteomes" id="UP001211065">
    <property type="component" value="Unassembled WGS sequence"/>
</dbReference>
<feature type="transmembrane region" description="Helical" evidence="8">
    <location>
        <begin position="473"/>
        <end position="494"/>
    </location>
</feature>
<keyword evidence="3" id="KW-0547">Nucleotide-binding</keyword>
<protein>
    <recommendedName>
        <fullName evidence="9">Cation-transporting P-type ATPase C-terminal domain-containing protein</fullName>
    </recommendedName>
</protein>
<evidence type="ECO:0000313" key="10">
    <source>
        <dbReference type="EMBL" id="KAJ3206737.1"/>
    </source>
</evidence>